<evidence type="ECO:0000256" key="1">
    <source>
        <dbReference type="ARBA" id="ARBA00022729"/>
    </source>
</evidence>
<dbReference type="PANTHER" id="PTHR34823">
    <property type="entry name" value="GLCNAC-BINDING PROTEIN A"/>
    <property type="match status" value="1"/>
</dbReference>
<keyword evidence="7" id="KW-0560">Oxidoreductase</keyword>
<feature type="chain" id="PRO_5045346600" evidence="5">
    <location>
        <begin position="35"/>
        <end position="376"/>
    </location>
</feature>
<keyword evidence="3" id="KW-0326">Glycosidase</keyword>
<dbReference type="CDD" id="cd21177">
    <property type="entry name" value="LPMO_AA10"/>
    <property type="match status" value="1"/>
</dbReference>
<evidence type="ECO:0000256" key="5">
    <source>
        <dbReference type="SAM" id="SignalP"/>
    </source>
</evidence>
<evidence type="ECO:0000256" key="2">
    <source>
        <dbReference type="ARBA" id="ARBA00022801"/>
    </source>
</evidence>
<dbReference type="PANTHER" id="PTHR34823:SF1">
    <property type="entry name" value="CHITIN-BINDING TYPE-4 DOMAIN-CONTAINING PROTEIN"/>
    <property type="match status" value="1"/>
</dbReference>
<dbReference type="InterPro" id="IPR012291">
    <property type="entry name" value="CBM2_carb-bd_dom_sf"/>
</dbReference>
<dbReference type="RefSeq" id="WP_227569922.1">
    <property type="nucleotide sequence ID" value="NZ_CP101988.1"/>
</dbReference>
<keyword evidence="7" id="KW-0503">Monooxygenase</keyword>
<protein>
    <submittedName>
        <fullName evidence="7">Lytic polysaccharide monooxygenase</fullName>
    </submittedName>
</protein>
<dbReference type="Pfam" id="PF00553">
    <property type="entry name" value="CBM_2"/>
    <property type="match status" value="1"/>
</dbReference>
<feature type="domain" description="CBM2" evidence="6">
    <location>
        <begin position="266"/>
        <end position="376"/>
    </location>
</feature>
<dbReference type="InterPro" id="IPR051024">
    <property type="entry name" value="GlcNAc_Chitin_IntDeg"/>
</dbReference>
<sequence length="376" mass="39316">MSPTRRLTRRIAAAATTALAATLLVALPTAPAMAHGGLTYPATRTYACYVNGIENGVGGGLNPTNPACVNLLAENGNYPFYNWFGNLLSNAGGQHRTIIPDGNLCGPLASFSGARKGGTDWPTTTLQANSTITVQYNAWAQHPGTWSQYVTKDGWDPSQPLKWSDLEAAPFDQVTNPPLRQGGPQGAEYYWQAKLPNKSGRHIIYSIWQRSDSPEAFYNCSDVVFQGGSVTPPPTTPPPTTPPPTTPPPTTPPPTTPPPTTPPPTTPPPTSGCSVTFDTTNSWNGGFVGQVTVRNGSSSAINGWELKWTFGKGETVSQAWSATAAQSGSTVSAKNLEWNGTIAPNGSTSFGFLANAPSGPGAPTGVTLNGSACTLA</sequence>
<dbReference type="SMART" id="SM00637">
    <property type="entry name" value="CBD_II"/>
    <property type="match status" value="1"/>
</dbReference>
<dbReference type="Gene3D" id="2.60.40.290">
    <property type="match status" value="1"/>
</dbReference>
<evidence type="ECO:0000313" key="8">
    <source>
        <dbReference type="Proteomes" id="UP001316189"/>
    </source>
</evidence>
<feature type="signal peptide" evidence="5">
    <location>
        <begin position="1"/>
        <end position="34"/>
    </location>
</feature>
<keyword evidence="1 5" id="KW-0732">Signal</keyword>
<dbReference type="SUPFAM" id="SSF81296">
    <property type="entry name" value="E set domains"/>
    <property type="match status" value="1"/>
</dbReference>
<dbReference type="PROSITE" id="PS51318">
    <property type="entry name" value="TAT"/>
    <property type="match status" value="1"/>
</dbReference>
<name>A0ABY5KXN7_9CELL</name>
<dbReference type="SUPFAM" id="SSF49384">
    <property type="entry name" value="Carbohydrate-binding domain"/>
    <property type="match status" value="1"/>
</dbReference>
<dbReference type="InterPro" id="IPR001919">
    <property type="entry name" value="CBD2"/>
</dbReference>
<organism evidence="7 8">
    <name type="scientific">Cellulomonas chengniuliangii</name>
    <dbReference type="NCBI Taxonomy" id="2968084"/>
    <lineage>
        <taxon>Bacteria</taxon>
        <taxon>Bacillati</taxon>
        <taxon>Actinomycetota</taxon>
        <taxon>Actinomycetes</taxon>
        <taxon>Micrococcales</taxon>
        <taxon>Cellulomonadaceae</taxon>
        <taxon>Cellulomonas</taxon>
    </lineage>
</organism>
<proteinExistence type="predicted"/>
<reference evidence="7 8" key="1">
    <citation type="submission" date="2022-07" db="EMBL/GenBank/DDBJ databases">
        <title>Novel species in genus cellulomonas.</title>
        <authorList>
            <person name="Ye L."/>
        </authorList>
    </citation>
    <scope>NUCLEOTIDE SEQUENCE [LARGE SCALE GENOMIC DNA]</scope>
    <source>
        <strain evidence="8">zg-Y338</strain>
    </source>
</reference>
<evidence type="ECO:0000256" key="3">
    <source>
        <dbReference type="ARBA" id="ARBA00023295"/>
    </source>
</evidence>
<dbReference type="InterPro" id="IPR004302">
    <property type="entry name" value="Cellulose/chitin-bd_N"/>
</dbReference>
<gene>
    <name evidence="7" type="ORF">NP064_15670</name>
</gene>
<feature type="region of interest" description="Disordered" evidence="4">
    <location>
        <begin position="228"/>
        <end position="272"/>
    </location>
</feature>
<feature type="compositionally biased region" description="Pro residues" evidence="4">
    <location>
        <begin position="231"/>
        <end position="270"/>
    </location>
</feature>
<evidence type="ECO:0000256" key="4">
    <source>
        <dbReference type="SAM" id="MobiDB-lite"/>
    </source>
</evidence>
<dbReference type="Pfam" id="PF03067">
    <property type="entry name" value="LPMO_10"/>
    <property type="match status" value="1"/>
</dbReference>
<accession>A0ABY5KXN7</accession>
<dbReference type="GO" id="GO:0004497">
    <property type="term" value="F:monooxygenase activity"/>
    <property type="evidence" value="ECO:0007669"/>
    <property type="project" value="UniProtKB-KW"/>
</dbReference>
<dbReference type="Proteomes" id="UP001316189">
    <property type="component" value="Chromosome"/>
</dbReference>
<dbReference type="PROSITE" id="PS51173">
    <property type="entry name" value="CBM2"/>
    <property type="match status" value="1"/>
</dbReference>
<dbReference type="InterPro" id="IPR014756">
    <property type="entry name" value="Ig_E-set"/>
</dbReference>
<keyword evidence="8" id="KW-1185">Reference proteome</keyword>
<dbReference type="EMBL" id="CP101988">
    <property type="protein sequence ID" value="UUI75184.1"/>
    <property type="molecule type" value="Genomic_DNA"/>
</dbReference>
<evidence type="ECO:0000259" key="6">
    <source>
        <dbReference type="PROSITE" id="PS51173"/>
    </source>
</evidence>
<evidence type="ECO:0000313" key="7">
    <source>
        <dbReference type="EMBL" id="UUI75184.1"/>
    </source>
</evidence>
<dbReference type="Gene3D" id="2.70.50.50">
    <property type="entry name" value="chitin-binding protein cbp21"/>
    <property type="match status" value="1"/>
</dbReference>
<keyword evidence="2" id="KW-0378">Hydrolase</keyword>
<dbReference type="InterPro" id="IPR006311">
    <property type="entry name" value="TAT_signal"/>
</dbReference>
<dbReference type="InterPro" id="IPR008965">
    <property type="entry name" value="CBM2/CBM3_carb-bd_dom_sf"/>
</dbReference>